<dbReference type="AlphaFoldDB" id="A0A285VMG9"/>
<dbReference type="GO" id="GO:0016301">
    <property type="term" value="F:kinase activity"/>
    <property type="evidence" value="ECO:0007669"/>
    <property type="project" value="UniProtKB-KW"/>
</dbReference>
<dbReference type="InterPro" id="IPR006748">
    <property type="entry name" value="NH2Glyco/OHUrea_AB-resist_kin"/>
</dbReference>
<dbReference type="Pfam" id="PF04655">
    <property type="entry name" value="APH_6_hur"/>
    <property type="match status" value="1"/>
</dbReference>
<gene>
    <name evidence="2" type="ORF">SAMN05421879_104147</name>
</gene>
<keyword evidence="2" id="KW-0418">Kinase</keyword>
<proteinExistence type="predicted"/>
<evidence type="ECO:0000313" key="3">
    <source>
        <dbReference type="Proteomes" id="UP000219688"/>
    </source>
</evidence>
<evidence type="ECO:0000313" key="2">
    <source>
        <dbReference type="EMBL" id="SOC55087.1"/>
    </source>
</evidence>
<sequence length="328" mass="35560">MTVELPGVFVRTVSRYVPDHGPDGQDGAGGRTAYRPDGETWLARLPGLIDTSLGRWRLRQDPDQPVRWGSTALVVPVLRPHGDPGMLKLGWPHPESDLEHLALRAWRGRGAVRLLAAEPADGALLLERLDATRDLTVGPVAGTCEALGTLLGRLDRPGAPWAAPLSDHLRRLTGRIAVATADPAAAHQFPRRLLLHAASLVEDLLQDGGLDERLVHTDLHQANVLWRTDPGEWVAIDPKVESADPHWAVAPALWNRWGDALAAPDLGSHLLLRLDLVCGAAGLDRDRARAMSVLRLVDNALGALRERHEGTGDEVTRAVAVIKAMQRG</sequence>
<feature type="region of interest" description="Disordered" evidence="1">
    <location>
        <begin position="16"/>
        <end position="35"/>
    </location>
</feature>
<dbReference type="RefSeq" id="WP_097187784.1">
    <property type="nucleotide sequence ID" value="NZ_OBQK01000004.1"/>
</dbReference>
<keyword evidence="3" id="KW-1185">Reference proteome</keyword>
<dbReference type="Proteomes" id="UP000219688">
    <property type="component" value="Unassembled WGS sequence"/>
</dbReference>
<protein>
    <submittedName>
        <fullName evidence="2">Streptomycin 6-kinase</fullName>
    </submittedName>
</protein>
<dbReference type="GO" id="GO:0019748">
    <property type="term" value="P:secondary metabolic process"/>
    <property type="evidence" value="ECO:0007669"/>
    <property type="project" value="InterPro"/>
</dbReference>
<evidence type="ECO:0000256" key="1">
    <source>
        <dbReference type="SAM" id="MobiDB-lite"/>
    </source>
</evidence>
<dbReference type="InterPro" id="IPR011009">
    <property type="entry name" value="Kinase-like_dom_sf"/>
</dbReference>
<dbReference type="SUPFAM" id="SSF56112">
    <property type="entry name" value="Protein kinase-like (PK-like)"/>
    <property type="match status" value="1"/>
</dbReference>
<dbReference type="EMBL" id="OBQK01000004">
    <property type="protein sequence ID" value="SOC55087.1"/>
    <property type="molecule type" value="Genomic_DNA"/>
</dbReference>
<keyword evidence="2" id="KW-0808">Transferase</keyword>
<reference evidence="3" key="1">
    <citation type="submission" date="2017-08" db="EMBL/GenBank/DDBJ databases">
        <authorList>
            <person name="Varghese N."/>
            <person name="Submissions S."/>
        </authorList>
    </citation>
    <scope>NUCLEOTIDE SEQUENCE [LARGE SCALE GENOMIC DNA]</scope>
    <source>
        <strain evidence="3">USBA17B2</strain>
    </source>
</reference>
<accession>A0A285VMG9</accession>
<dbReference type="GO" id="GO:0016773">
    <property type="term" value="F:phosphotransferase activity, alcohol group as acceptor"/>
    <property type="evidence" value="ECO:0007669"/>
    <property type="project" value="InterPro"/>
</dbReference>
<organism evidence="2 3">
    <name type="scientific">Ornithinimicrobium cerasi</name>
    <dbReference type="NCBI Taxonomy" id="2248773"/>
    <lineage>
        <taxon>Bacteria</taxon>
        <taxon>Bacillati</taxon>
        <taxon>Actinomycetota</taxon>
        <taxon>Actinomycetes</taxon>
        <taxon>Micrococcales</taxon>
        <taxon>Ornithinimicrobiaceae</taxon>
        <taxon>Ornithinimicrobium</taxon>
    </lineage>
</organism>
<name>A0A285VMG9_9MICO</name>